<proteinExistence type="predicted"/>
<feature type="domain" description="HTTM-like" evidence="17">
    <location>
        <begin position="88"/>
        <end position="346"/>
    </location>
</feature>
<feature type="region of interest" description="Disordered" evidence="15">
    <location>
        <begin position="386"/>
        <end position="408"/>
    </location>
</feature>
<sequence>MCKFSPTSEATGFIPRLSNFCGRNYMFPCINCQYHDSRLDAIYNMVAPSSTSKESLPSEMSKMKKFEKSLGFKFSDFSSPSRFVNLLNRPTDPALLGMIRLLFGFIMLLDIPQERGLSSIDEKYNDAQMCNFPLFDFLKPLPLEWMYVLYFSMWLSALFLMIGFCFRLSSILFAAIYWYLFFLDKTKWNNHSYLYGLHAIMFMVSDANHYWSVDGFLNPKIRNTHVPLWNYTVLRFQNFLVYFFAGIKKMTPEWLGGYSMKSLSEHWVFMPFRLFLTPDQIDLFIVHYFGFFLDLTIGFFLFFDTTRPYAFVFGLSFHLMNSQIFNIGMFPWAMMVTMTIFFYPDWPRKIFKNLPESISFQIPEDEPIQKSNHCIYAVKQEISGEGNPLSAGDGEKSTYDSKSNQKQHNHPQYSLRHIFSTAFAIFYILLQLFLPFSHFITKGYNNWTSGLYGYSWDMMVHRWNTQHLQIMYVERDTGESGFIDPMAFARSSKRWPLHSDMVKQYALCIENRLENLGLKNVELYFDVWVSLTQRFQQRLFDPNTDIIKADWHPFKDTPWILPLQNQLANWRNTMDKITREVHENNSLEDVTFILDFPGYHLENFIPEDLLRNRLTVLEGSVIVEIPEQEKNYTLHKGDGVKVPSGEFHIVHTVSSGPAGYMYTYLSQKKWSESTATCPRLKWYQKLPQDPQFHNPNLLETFVNFLKLKYFMFSRSLTLSLGAVKSIISGQPFERILNETYEYENTHVERSVKNHARLFL</sequence>
<dbReference type="Pfam" id="PF22777">
    <property type="entry name" value="VKGC_lumenal_dom"/>
    <property type="match status" value="1"/>
</dbReference>
<evidence type="ECO:0000259" key="17">
    <source>
        <dbReference type="SMART" id="SM00752"/>
    </source>
</evidence>
<dbReference type="InterPro" id="IPR011051">
    <property type="entry name" value="RmlC_Cupin_sf"/>
</dbReference>
<evidence type="ECO:0000313" key="19">
    <source>
        <dbReference type="RefSeq" id="XP_036360808.1"/>
    </source>
</evidence>
<accession>A0A7E6EZR7</accession>
<dbReference type="GO" id="GO:0008488">
    <property type="term" value="F:gamma-glutamyl carboxylase activity"/>
    <property type="evidence" value="ECO:0007669"/>
    <property type="project" value="UniProtKB-EC"/>
</dbReference>
<reference evidence="19" key="1">
    <citation type="submission" date="2025-08" db="UniProtKB">
        <authorList>
            <consortium name="RefSeq"/>
        </authorList>
    </citation>
    <scope>IDENTIFICATION</scope>
</reference>
<dbReference type="PANTHER" id="PTHR12639">
    <property type="entry name" value="VITAMIN K-DEPENDENT GAMMA-CARBOXYLASE"/>
    <property type="match status" value="1"/>
</dbReference>
<keyword evidence="4 16" id="KW-0812">Transmembrane</keyword>
<keyword evidence="5" id="KW-0256">Endoplasmic reticulum</keyword>
<keyword evidence="18" id="KW-1185">Reference proteome</keyword>
<keyword evidence="6 16" id="KW-1133">Transmembrane helix</keyword>
<dbReference type="PANTHER" id="PTHR12639:SF6">
    <property type="entry name" value="VITAMIN K-DEPENDENT GAMMA-CARBOXYLASE"/>
    <property type="match status" value="1"/>
</dbReference>
<keyword evidence="8 16" id="KW-0472">Membrane</keyword>
<dbReference type="InterPro" id="IPR053935">
    <property type="entry name" value="VKGC_lumenal_dom"/>
</dbReference>
<evidence type="ECO:0000256" key="13">
    <source>
        <dbReference type="ARBA" id="ARBA00032107"/>
    </source>
</evidence>
<feature type="transmembrane region" description="Helical" evidence="16">
    <location>
        <begin position="147"/>
        <end position="180"/>
    </location>
</feature>
<evidence type="ECO:0000256" key="5">
    <source>
        <dbReference type="ARBA" id="ARBA00022824"/>
    </source>
</evidence>
<evidence type="ECO:0000256" key="14">
    <source>
        <dbReference type="ARBA" id="ARBA00048415"/>
    </source>
</evidence>
<feature type="transmembrane region" description="Helical" evidence="16">
    <location>
        <begin position="283"/>
        <end position="303"/>
    </location>
</feature>
<evidence type="ECO:0000256" key="12">
    <source>
        <dbReference type="ARBA" id="ARBA00030249"/>
    </source>
</evidence>
<dbReference type="GO" id="GO:0019842">
    <property type="term" value="F:vitamin binding"/>
    <property type="evidence" value="ECO:0007669"/>
    <property type="project" value="TreeGrafter"/>
</dbReference>
<evidence type="ECO:0000256" key="9">
    <source>
        <dbReference type="ARBA" id="ARBA00023157"/>
    </source>
</evidence>
<comment type="subcellular location">
    <subcellularLocation>
        <location evidence="1">Endoplasmic reticulum membrane</location>
        <topology evidence="1">Multi-pass membrane protein</topology>
    </subcellularLocation>
</comment>
<dbReference type="GO" id="GO:0005789">
    <property type="term" value="C:endoplasmic reticulum membrane"/>
    <property type="evidence" value="ECO:0007669"/>
    <property type="project" value="UniProtKB-SubCell"/>
</dbReference>
<dbReference type="InterPro" id="IPR011020">
    <property type="entry name" value="HTTM-like"/>
</dbReference>
<evidence type="ECO:0000256" key="3">
    <source>
        <dbReference type="ARBA" id="ARBA00017054"/>
    </source>
</evidence>
<protein>
    <recommendedName>
        <fullName evidence="3">Vitamin K-dependent gamma-carboxylase</fullName>
        <ecNumber evidence="2">4.1.1.90</ecNumber>
    </recommendedName>
    <alternativeName>
        <fullName evidence="11">Gamma-glutamyl carboxylase</fullName>
    </alternativeName>
    <alternativeName>
        <fullName evidence="12">Peptidyl-glutamate 4-carboxylase</fullName>
    </alternativeName>
    <alternativeName>
        <fullName evidence="13">Vitamin K gamma glutamyl carboxylase</fullName>
    </alternativeName>
</protein>
<feature type="transmembrane region" description="Helical" evidence="16">
    <location>
        <begin position="323"/>
        <end position="343"/>
    </location>
</feature>
<evidence type="ECO:0000256" key="4">
    <source>
        <dbReference type="ARBA" id="ARBA00022692"/>
    </source>
</evidence>
<feature type="transmembrane region" description="Helical" evidence="16">
    <location>
        <begin position="415"/>
        <end position="434"/>
    </location>
</feature>
<dbReference type="SUPFAM" id="SSF51182">
    <property type="entry name" value="RmlC-like cupins"/>
    <property type="match status" value="1"/>
</dbReference>
<evidence type="ECO:0000256" key="2">
    <source>
        <dbReference type="ARBA" id="ARBA00012248"/>
    </source>
</evidence>
<evidence type="ECO:0000256" key="15">
    <source>
        <dbReference type="SAM" id="MobiDB-lite"/>
    </source>
</evidence>
<gene>
    <name evidence="19" type="primary">LOC115214216</name>
</gene>
<dbReference type="SMART" id="SM00752">
    <property type="entry name" value="HTTM"/>
    <property type="match status" value="1"/>
</dbReference>
<dbReference type="Gene3D" id="2.60.120.10">
    <property type="entry name" value="Jelly Rolls"/>
    <property type="match status" value="1"/>
</dbReference>
<evidence type="ECO:0000256" key="8">
    <source>
        <dbReference type="ARBA" id="ARBA00023136"/>
    </source>
</evidence>
<dbReference type="InterPro" id="IPR014710">
    <property type="entry name" value="RmlC-like_jellyroll"/>
</dbReference>
<dbReference type="Pfam" id="PF05090">
    <property type="entry name" value="HTTM"/>
    <property type="match status" value="1"/>
</dbReference>
<dbReference type="EC" id="4.1.1.90" evidence="2"/>
<name>A0A7E6EZR7_9MOLL</name>
<dbReference type="InterPro" id="IPR053934">
    <property type="entry name" value="HTTM_dom"/>
</dbReference>
<evidence type="ECO:0000256" key="7">
    <source>
        <dbReference type="ARBA" id="ARBA00022990"/>
    </source>
</evidence>
<dbReference type="Proteomes" id="UP000515154">
    <property type="component" value="Linkage group LG7"/>
</dbReference>
<evidence type="ECO:0000256" key="10">
    <source>
        <dbReference type="ARBA" id="ARBA00023239"/>
    </source>
</evidence>
<evidence type="ECO:0000256" key="11">
    <source>
        <dbReference type="ARBA" id="ARBA00030083"/>
    </source>
</evidence>
<comment type="catalytic activity">
    <reaction evidence="14">
        <text>4-carboxy-L-glutamyl-[protein] + 2,3-epoxyphylloquinone + H2O + H(+) = phylloquinol + L-glutamyl-[protein] + CO2 + O2</text>
        <dbReference type="Rhea" id="RHEA:45140"/>
        <dbReference type="Rhea" id="RHEA-COMP:10208"/>
        <dbReference type="Rhea" id="RHEA-COMP:11094"/>
        <dbReference type="ChEBI" id="CHEBI:15377"/>
        <dbReference type="ChEBI" id="CHEBI:15378"/>
        <dbReference type="ChEBI" id="CHEBI:15379"/>
        <dbReference type="ChEBI" id="CHEBI:15759"/>
        <dbReference type="ChEBI" id="CHEBI:16526"/>
        <dbReference type="ChEBI" id="CHEBI:28433"/>
        <dbReference type="ChEBI" id="CHEBI:29973"/>
        <dbReference type="ChEBI" id="CHEBI:84990"/>
        <dbReference type="EC" id="4.1.1.90"/>
    </reaction>
    <physiologicalReaction direction="right-to-left" evidence="14">
        <dbReference type="Rhea" id="RHEA:45142"/>
    </physiologicalReaction>
</comment>
<evidence type="ECO:0000256" key="1">
    <source>
        <dbReference type="ARBA" id="ARBA00004477"/>
    </source>
</evidence>
<evidence type="ECO:0000256" key="6">
    <source>
        <dbReference type="ARBA" id="ARBA00022989"/>
    </source>
</evidence>
<evidence type="ECO:0000313" key="18">
    <source>
        <dbReference type="Proteomes" id="UP000515154"/>
    </source>
</evidence>
<keyword evidence="9" id="KW-1015">Disulfide bond</keyword>
<dbReference type="AlphaFoldDB" id="A0A7E6EZR7"/>
<evidence type="ECO:0000256" key="16">
    <source>
        <dbReference type="SAM" id="Phobius"/>
    </source>
</evidence>
<keyword evidence="7" id="KW-0007">Acetylation</keyword>
<organism evidence="18 19">
    <name type="scientific">Octopus sinensis</name>
    <name type="common">East Asian common octopus</name>
    <dbReference type="NCBI Taxonomy" id="2607531"/>
    <lineage>
        <taxon>Eukaryota</taxon>
        <taxon>Metazoa</taxon>
        <taxon>Spiralia</taxon>
        <taxon>Lophotrochozoa</taxon>
        <taxon>Mollusca</taxon>
        <taxon>Cephalopoda</taxon>
        <taxon>Coleoidea</taxon>
        <taxon>Octopodiformes</taxon>
        <taxon>Octopoda</taxon>
        <taxon>Incirrata</taxon>
        <taxon>Octopodidae</taxon>
        <taxon>Octopus</taxon>
    </lineage>
</organism>
<dbReference type="RefSeq" id="XP_036360808.1">
    <property type="nucleotide sequence ID" value="XM_036504915.1"/>
</dbReference>
<keyword evidence="10" id="KW-0456">Lyase</keyword>
<dbReference type="InterPro" id="IPR007782">
    <property type="entry name" value="VKG_COase"/>
</dbReference>